<sequence>MRISMVIAEAISGLGAVKTAFDMAKALENIHETVARDRAIIDLQKEILAAQAAQFALLERVGKLEKEVTRLEAWDADKQRYQLAELAPGIFAYSLKEGMANGEPQHHLCTACYDADFKSFLKRETWNPGRCAMIVCHGCGWFAYEHGSADPAHKGLRPTPYRE</sequence>
<evidence type="ECO:0000313" key="1">
    <source>
        <dbReference type="EMBL" id="OAF01296.1"/>
    </source>
</evidence>
<keyword evidence="2" id="KW-1185">Reference proteome</keyword>
<name>A0A176YB43_9BRAD</name>
<proteinExistence type="predicted"/>
<dbReference type="EMBL" id="LUUB01000106">
    <property type="protein sequence ID" value="OAF01296.1"/>
    <property type="molecule type" value="Genomic_DNA"/>
</dbReference>
<evidence type="ECO:0000313" key="2">
    <source>
        <dbReference type="Proteomes" id="UP000076959"/>
    </source>
</evidence>
<organism evidence="1 2">
    <name type="scientific">Bradyrhizobium centrolobii</name>
    <dbReference type="NCBI Taxonomy" id="1505087"/>
    <lineage>
        <taxon>Bacteria</taxon>
        <taxon>Pseudomonadati</taxon>
        <taxon>Pseudomonadota</taxon>
        <taxon>Alphaproteobacteria</taxon>
        <taxon>Hyphomicrobiales</taxon>
        <taxon>Nitrobacteraceae</taxon>
        <taxon>Bradyrhizobium</taxon>
    </lineage>
</organism>
<accession>A0A176YB43</accession>
<dbReference type="AlphaFoldDB" id="A0A176YB43"/>
<gene>
    <name evidence="1" type="ORF">AYJ54_29930</name>
</gene>
<comment type="caution">
    <text evidence="1">The sequence shown here is derived from an EMBL/GenBank/DDBJ whole genome shotgun (WGS) entry which is preliminary data.</text>
</comment>
<reference evidence="1 2" key="1">
    <citation type="submission" date="2016-03" db="EMBL/GenBank/DDBJ databases">
        <title>Draft Genome Sequence of the Strain BR 10245 (Bradyrhizobium sp.) isolated from nodules of Centrolobium paraense.</title>
        <authorList>
            <person name="Simoes-Araujo J.L.Sr."/>
            <person name="Barauna A.C."/>
            <person name="Silva K."/>
            <person name="Zilli J.E."/>
        </authorList>
    </citation>
    <scope>NUCLEOTIDE SEQUENCE [LARGE SCALE GENOMIC DNA]</scope>
    <source>
        <strain evidence="1 2">BR 10245</strain>
    </source>
</reference>
<protein>
    <submittedName>
        <fullName evidence="1">Uncharacterized protein</fullName>
    </submittedName>
</protein>
<dbReference type="Proteomes" id="UP000076959">
    <property type="component" value="Unassembled WGS sequence"/>
</dbReference>